<gene>
    <name evidence="1" type="ORF">B1A_04674</name>
</gene>
<organism evidence="1">
    <name type="scientific">mine drainage metagenome</name>
    <dbReference type="NCBI Taxonomy" id="410659"/>
    <lineage>
        <taxon>unclassified sequences</taxon>
        <taxon>metagenomes</taxon>
        <taxon>ecological metagenomes</taxon>
    </lineage>
</organism>
<dbReference type="EMBL" id="AUZX01003407">
    <property type="protein sequence ID" value="EQD73989.1"/>
    <property type="molecule type" value="Genomic_DNA"/>
</dbReference>
<sequence length="144" mass="16652">MTEKGHNVLPKSYSSLAIEAMDYVERNIGMSGVRDILQVRSLKILDEYRKCIDNLDEDELVDKLKSMRNSDGYIAEVKKLGIKTFELSEYNCPILQISEKYSEACNSERKLFEELLGAEVESTHRIVSGSKICRFLIRFNEKYE</sequence>
<comment type="caution">
    <text evidence="1">The sequence shown here is derived from an EMBL/GenBank/DDBJ whole genome shotgun (WGS) entry which is preliminary data.</text>
</comment>
<reference evidence="1" key="2">
    <citation type="journal article" date="2014" name="ISME J.">
        <title>Microbial stratification in low pH oxic and suboxic macroscopic growths along an acid mine drainage.</title>
        <authorList>
            <person name="Mendez-Garcia C."/>
            <person name="Mesa V."/>
            <person name="Sprenger R.R."/>
            <person name="Richter M."/>
            <person name="Diez M.S."/>
            <person name="Solano J."/>
            <person name="Bargiela R."/>
            <person name="Golyshina O.V."/>
            <person name="Manteca A."/>
            <person name="Ramos J.L."/>
            <person name="Gallego J.R."/>
            <person name="Llorente I."/>
            <person name="Martins Dos Santos V.A."/>
            <person name="Jensen O.N."/>
            <person name="Pelaez A.I."/>
            <person name="Sanchez J."/>
            <person name="Ferrer M."/>
        </authorList>
    </citation>
    <scope>NUCLEOTIDE SEQUENCE</scope>
</reference>
<dbReference type="InterPro" id="IPR036390">
    <property type="entry name" value="WH_DNA-bd_sf"/>
</dbReference>
<reference evidence="1" key="1">
    <citation type="submission" date="2013-08" db="EMBL/GenBank/DDBJ databases">
        <authorList>
            <person name="Mendez C."/>
            <person name="Richter M."/>
            <person name="Ferrer M."/>
            <person name="Sanchez J."/>
        </authorList>
    </citation>
    <scope>NUCLEOTIDE SEQUENCE</scope>
</reference>
<name>T1CXJ6_9ZZZZ</name>
<accession>T1CXJ6</accession>
<dbReference type="AlphaFoldDB" id="T1CXJ6"/>
<dbReference type="SUPFAM" id="SSF46785">
    <property type="entry name" value="Winged helix' DNA-binding domain"/>
    <property type="match status" value="1"/>
</dbReference>
<evidence type="ECO:0000313" key="1">
    <source>
        <dbReference type="EMBL" id="EQD73989.1"/>
    </source>
</evidence>
<proteinExistence type="predicted"/>
<protein>
    <submittedName>
        <fullName evidence="1">Transcriptional regulator</fullName>
    </submittedName>
</protein>